<protein>
    <recommendedName>
        <fullName evidence="2">Integrase catalytic domain-containing protein</fullName>
    </recommendedName>
</protein>
<dbReference type="GO" id="GO:0015074">
    <property type="term" value="P:DNA integration"/>
    <property type="evidence" value="ECO:0007669"/>
    <property type="project" value="InterPro"/>
</dbReference>
<accession>A0AAV2KNT6</accession>
<feature type="region of interest" description="Disordered" evidence="1">
    <location>
        <begin position="151"/>
        <end position="184"/>
    </location>
</feature>
<name>A0AAV2KNT6_KNICA</name>
<evidence type="ECO:0000256" key="1">
    <source>
        <dbReference type="SAM" id="MobiDB-lite"/>
    </source>
</evidence>
<dbReference type="Proteomes" id="UP001497482">
    <property type="component" value="Chromosome 2"/>
</dbReference>
<dbReference type="InterPro" id="IPR050951">
    <property type="entry name" value="Retrovirus_Pol_polyprotein"/>
</dbReference>
<dbReference type="InterPro" id="IPR012337">
    <property type="entry name" value="RNaseH-like_sf"/>
</dbReference>
<feature type="domain" description="Integrase catalytic" evidence="2">
    <location>
        <begin position="65"/>
        <end position="184"/>
    </location>
</feature>
<organism evidence="3 4">
    <name type="scientific">Knipowitschia caucasica</name>
    <name type="common">Caucasian dwarf goby</name>
    <name type="synonym">Pomatoschistus caucasicus</name>
    <dbReference type="NCBI Taxonomy" id="637954"/>
    <lineage>
        <taxon>Eukaryota</taxon>
        <taxon>Metazoa</taxon>
        <taxon>Chordata</taxon>
        <taxon>Craniata</taxon>
        <taxon>Vertebrata</taxon>
        <taxon>Euteleostomi</taxon>
        <taxon>Actinopterygii</taxon>
        <taxon>Neopterygii</taxon>
        <taxon>Teleostei</taxon>
        <taxon>Neoteleostei</taxon>
        <taxon>Acanthomorphata</taxon>
        <taxon>Gobiaria</taxon>
        <taxon>Gobiiformes</taxon>
        <taxon>Gobioidei</taxon>
        <taxon>Gobiidae</taxon>
        <taxon>Gobiinae</taxon>
        <taxon>Knipowitschia</taxon>
    </lineage>
</organism>
<evidence type="ECO:0000313" key="3">
    <source>
        <dbReference type="EMBL" id="CAL1591616.1"/>
    </source>
</evidence>
<keyword evidence="4" id="KW-1185">Reference proteome</keyword>
<evidence type="ECO:0000259" key="2">
    <source>
        <dbReference type="PROSITE" id="PS50994"/>
    </source>
</evidence>
<reference evidence="3 4" key="1">
    <citation type="submission" date="2024-04" db="EMBL/GenBank/DDBJ databases">
        <authorList>
            <person name="Waldvogel A.-M."/>
            <person name="Schoenle A."/>
        </authorList>
    </citation>
    <scope>NUCLEOTIDE SEQUENCE [LARGE SCALE GENOMIC DNA]</scope>
</reference>
<dbReference type="EMBL" id="OZ035824">
    <property type="protein sequence ID" value="CAL1591616.1"/>
    <property type="molecule type" value="Genomic_DNA"/>
</dbReference>
<sequence length="184" mass="21012">MADCFRRPDPLVFDGNIAENWRVFEQEYDIFVAAAHSDKSARTRAYILLNLAGPEAIERERSFVYAAEELREHTAIDRTLQTLSGVIRHGWPTADIFEWHGQQYLVLVDSFSGWFEIDLLNNITSANVICKLKRHFSVHGAPHTLITDNGRQFTMQTHSQGASKGYRREDRNVPEGEGRADHSP</sequence>
<feature type="compositionally biased region" description="Polar residues" evidence="1">
    <location>
        <begin position="151"/>
        <end position="162"/>
    </location>
</feature>
<dbReference type="PANTHER" id="PTHR37984">
    <property type="entry name" value="PROTEIN CBG26694"/>
    <property type="match status" value="1"/>
</dbReference>
<feature type="compositionally biased region" description="Basic and acidic residues" evidence="1">
    <location>
        <begin position="166"/>
        <end position="184"/>
    </location>
</feature>
<dbReference type="PANTHER" id="PTHR37984:SF5">
    <property type="entry name" value="PROTEIN NYNRIN-LIKE"/>
    <property type="match status" value="1"/>
</dbReference>
<dbReference type="AlphaFoldDB" id="A0AAV2KNT6"/>
<evidence type="ECO:0000313" key="4">
    <source>
        <dbReference type="Proteomes" id="UP001497482"/>
    </source>
</evidence>
<dbReference type="InterPro" id="IPR001584">
    <property type="entry name" value="Integrase_cat-core"/>
</dbReference>
<dbReference type="GO" id="GO:0003676">
    <property type="term" value="F:nucleic acid binding"/>
    <property type="evidence" value="ECO:0007669"/>
    <property type="project" value="InterPro"/>
</dbReference>
<dbReference type="SUPFAM" id="SSF53098">
    <property type="entry name" value="Ribonuclease H-like"/>
    <property type="match status" value="1"/>
</dbReference>
<gene>
    <name evidence="3" type="ORF">KC01_LOCUS20976</name>
</gene>
<dbReference type="Gene3D" id="3.30.420.10">
    <property type="entry name" value="Ribonuclease H-like superfamily/Ribonuclease H"/>
    <property type="match status" value="1"/>
</dbReference>
<dbReference type="PROSITE" id="PS50994">
    <property type="entry name" value="INTEGRASE"/>
    <property type="match status" value="1"/>
</dbReference>
<proteinExistence type="predicted"/>
<dbReference type="InterPro" id="IPR036397">
    <property type="entry name" value="RNaseH_sf"/>
</dbReference>